<name>A0A4R9LYQ2_9LEPT</name>
<evidence type="ECO:0000256" key="1">
    <source>
        <dbReference type="ARBA" id="ARBA00004370"/>
    </source>
</evidence>
<gene>
    <name evidence="8" type="ORF">EHS15_08930</name>
</gene>
<feature type="signal peptide" evidence="6">
    <location>
        <begin position="1"/>
        <end position="21"/>
    </location>
</feature>
<evidence type="ECO:0000259" key="7">
    <source>
        <dbReference type="Pfam" id="PF00924"/>
    </source>
</evidence>
<accession>A0A4R9LYQ2</accession>
<keyword evidence="6" id="KW-0732">Signal</keyword>
<dbReference type="InterPro" id="IPR006685">
    <property type="entry name" value="MscS_channel_2nd"/>
</dbReference>
<protein>
    <submittedName>
        <fullName evidence="8">Mechanosensitive ion channel family protein</fullName>
    </submittedName>
</protein>
<dbReference type="GO" id="GO:0016020">
    <property type="term" value="C:membrane"/>
    <property type="evidence" value="ECO:0007669"/>
    <property type="project" value="UniProtKB-SubCell"/>
</dbReference>
<keyword evidence="3 5" id="KW-1133">Transmembrane helix</keyword>
<evidence type="ECO:0000313" key="8">
    <source>
        <dbReference type="EMBL" id="TGN19450.1"/>
    </source>
</evidence>
<dbReference type="InterPro" id="IPR023408">
    <property type="entry name" value="MscS_beta-dom_sf"/>
</dbReference>
<dbReference type="Gene3D" id="2.30.30.60">
    <property type="match status" value="1"/>
</dbReference>
<feature type="transmembrane region" description="Helical" evidence="5">
    <location>
        <begin position="243"/>
        <end position="261"/>
    </location>
</feature>
<dbReference type="PANTHER" id="PTHR30566">
    <property type="entry name" value="YNAI-RELATED MECHANOSENSITIVE ION CHANNEL"/>
    <property type="match status" value="1"/>
</dbReference>
<feature type="chain" id="PRO_5020346038" evidence="6">
    <location>
        <begin position="22"/>
        <end position="501"/>
    </location>
</feature>
<dbReference type="SUPFAM" id="SSF50182">
    <property type="entry name" value="Sm-like ribonucleoproteins"/>
    <property type="match status" value="1"/>
</dbReference>
<dbReference type="RefSeq" id="WP_135760212.1">
    <property type="nucleotide sequence ID" value="NZ_RQHW01000031.1"/>
</dbReference>
<evidence type="ECO:0000256" key="6">
    <source>
        <dbReference type="SAM" id="SignalP"/>
    </source>
</evidence>
<keyword evidence="4 5" id="KW-0472">Membrane</keyword>
<feature type="transmembrane region" description="Helical" evidence="5">
    <location>
        <begin position="168"/>
        <end position="193"/>
    </location>
</feature>
<evidence type="ECO:0000256" key="2">
    <source>
        <dbReference type="ARBA" id="ARBA00022692"/>
    </source>
</evidence>
<dbReference type="EMBL" id="RQHW01000031">
    <property type="protein sequence ID" value="TGN19450.1"/>
    <property type="molecule type" value="Genomic_DNA"/>
</dbReference>
<feature type="transmembrane region" description="Helical" evidence="5">
    <location>
        <begin position="321"/>
        <end position="340"/>
    </location>
</feature>
<dbReference type="Proteomes" id="UP000298058">
    <property type="component" value="Unassembled WGS sequence"/>
</dbReference>
<dbReference type="GO" id="GO:0008381">
    <property type="term" value="F:mechanosensitive monoatomic ion channel activity"/>
    <property type="evidence" value="ECO:0007669"/>
    <property type="project" value="UniProtKB-ARBA"/>
</dbReference>
<feature type="transmembrane region" description="Helical" evidence="5">
    <location>
        <begin position="298"/>
        <end position="315"/>
    </location>
</feature>
<dbReference type="OrthoDB" id="9792218at2"/>
<evidence type="ECO:0000256" key="5">
    <source>
        <dbReference type="SAM" id="Phobius"/>
    </source>
</evidence>
<organism evidence="8 9">
    <name type="scientific">Leptospira idonii</name>
    <dbReference type="NCBI Taxonomy" id="1193500"/>
    <lineage>
        <taxon>Bacteria</taxon>
        <taxon>Pseudomonadati</taxon>
        <taxon>Spirochaetota</taxon>
        <taxon>Spirochaetia</taxon>
        <taxon>Leptospirales</taxon>
        <taxon>Leptospiraceae</taxon>
        <taxon>Leptospira</taxon>
    </lineage>
</organism>
<dbReference type="Pfam" id="PF00924">
    <property type="entry name" value="MS_channel_2nd"/>
    <property type="match status" value="1"/>
</dbReference>
<proteinExistence type="predicted"/>
<dbReference type="PANTHER" id="PTHR30566:SF25">
    <property type="entry name" value="INNER MEMBRANE PROTEIN"/>
    <property type="match status" value="1"/>
</dbReference>
<keyword evidence="9" id="KW-1185">Reference proteome</keyword>
<evidence type="ECO:0000313" key="9">
    <source>
        <dbReference type="Proteomes" id="UP000298058"/>
    </source>
</evidence>
<evidence type="ECO:0000256" key="4">
    <source>
        <dbReference type="ARBA" id="ARBA00023136"/>
    </source>
</evidence>
<dbReference type="Gene3D" id="1.10.287.1260">
    <property type="match status" value="1"/>
</dbReference>
<dbReference type="InterPro" id="IPR010920">
    <property type="entry name" value="LSM_dom_sf"/>
</dbReference>
<reference evidence="8" key="1">
    <citation type="journal article" date="2019" name="PLoS Negl. Trop. Dis.">
        <title>Revisiting the worldwide diversity of Leptospira species in the environment.</title>
        <authorList>
            <person name="Vincent A.T."/>
            <person name="Schiettekatte O."/>
            <person name="Bourhy P."/>
            <person name="Veyrier F.J."/>
            <person name="Picardeau M."/>
        </authorList>
    </citation>
    <scope>NUCLEOTIDE SEQUENCE [LARGE SCALE GENOMIC DNA]</scope>
    <source>
        <strain evidence="8">201300427</strain>
    </source>
</reference>
<evidence type="ECO:0000256" key="3">
    <source>
        <dbReference type="ARBA" id="ARBA00022989"/>
    </source>
</evidence>
<comment type="caution">
    <text evidence="8">The sequence shown here is derived from an EMBL/GenBank/DDBJ whole genome shotgun (WGS) entry which is preliminary data.</text>
</comment>
<dbReference type="AlphaFoldDB" id="A0A4R9LYQ2"/>
<comment type="subcellular location">
    <subcellularLocation>
        <location evidence="1">Membrane</location>
    </subcellularLocation>
</comment>
<feature type="domain" description="Mechanosensitive ion channel MscS" evidence="7">
    <location>
        <begin position="345"/>
        <end position="409"/>
    </location>
</feature>
<sequence length="501" mass="57314">MKFFSFWVLLFLSHSFLFSEALETEGPLRSPYHSLDFFYQQTKLRNYSKAKEAMEFPSSVSEEEQESDAEKLKYLLDRFLWIDWDSLPKSTEGTNVPVRLGAIPLGERSVPITLHSQVKGEERVWKISKASVNAIEILYQEYHPPTWKRWIPESISELGFLGLQSWQWIGLAAVFLIASLFSLVFEAVFYFFGKNLLMRSSFGGKEFLLLIRKPARLFWFAVIAMVLKQGLDLAYSPGQFLQSLLNGVLIFSFLWFFYKSLDLFSSFIERKLSGGHSEDGDIIFSQEFKTSSIVLRRTLKIILILIGMSVLFMQFDAAKKIGMSLLASAGLAGLALGLAAQKTLGTIFAGIQLILTQPVRIGDSVVIEKEYGLVEEIRFTYIVIRTWDLRRLIIPISYFLEKPFENWSKIDPETIGVVLLYVSYQTPLERLKEEASGFVLKHPLFSKTSFGVQVTETSPDHITVQITASGKTPSETFQLKVELREYMVAFLRTWEEGKYLP</sequence>
<keyword evidence="2 5" id="KW-0812">Transmembrane</keyword>